<gene>
    <name evidence="1" type="ORF">M23134_05087</name>
</gene>
<evidence type="ECO:0008006" key="3">
    <source>
        <dbReference type="Google" id="ProtNLM"/>
    </source>
</evidence>
<evidence type="ECO:0000313" key="1">
    <source>
        <dbReference type="EMBL" id="EAY31581.1"/>
    </source>
</evidence>
<proteinExistence type="predicted"/>
<reference evidence="1 2" key="1">
    <citation type="submission" date="2007-01" db="EMBL/GenBank/DDBJ databases">
        <authorList>
            <person name="Haygood M."/>
            <person name="Podell S."/>
            <person name="Anderson C."/>
            <person name="Hopkinson B."/>
            <person name="Roe K."/>
            <person name="Barbeau K."/>
            <person name="Gaasterland T."/>
            <person name="Ferriera S."/>
            <person name="Johnson J."/>
            <person name="Kravitz S."/>
            <person name="Beeson K."/>
            <person name="Sutton G."/>
            <person name="Rogers Y.-H."/>
            <person name="Friedman R."/>
            <person name="Frazier M."/>
            <person name="Venter J.C."/>
        </authorList>
    </citation>
    <scope>NUCLEOTIDE SEQUENCE [LARGE SCALE GENOMIC DNA]</scope>
    <source>
        <strain evidence="1 2">ATCC 23134</strain>
    </source>
</reference>
<evidence type="ECO:0000313" key="2">
    <source>
        <dbReference type="Proteomes" id="UP000004095"/>
    </source>
</evidence>
<sequence length="462" mass="53332">MFAPSLFAQSLSSPVNNTDAKAQQIIDRYLQAIGGRDNLAKVVSWKIFGKYKNKKIEGSMKTTIKYDKVRMDMEAMGQHFVQAYDGVDTWEVNPMENGGKPRYALNAKISALTTINKFYPMFLIGRDRNLAVYDSTGTWQGKQVQVLHYGKGVKQKVYYFDSKTGLLLYRQSFESIVYIQGYTHKEDASGLYLPTGVKTDTPNGVWVIDSIWANPEVADNIFAYDGETSYSSNQFAHLINEGKTLEPDLQFTAEQIVARYIKLHAKSEKGIENVKMECTVFFNGSKKGFPMHTILLLKENKSYMEMKLEDKVFKSVKNGKVSWEVNPFKSKEPKIIKKEENNDFDFSDKELVHYKKNGHEVKYISRVYIGKKLCHKIALMQNKNKTTYFYLDAKTYVMVKNKDKDSEEEGYCLEYERKDGQLLPKLVYMIQEEGMHMIVKVDKYTFNAPVNHQLFEFPGRKK</sequence>
<dbReference type="AlphaFoldDB" id="A1ZD42"/>
<organism evidence="1 2">
    <name type="scientific">Microscilla marina ATCC 23134</name>
    <dbReference type="NCBI Taxonomy" id="313606"/>
    <lineage>
        <taxon>Bacteria</taxon>
        <taxon>Pseudomonadati</taxon>
        <taxon>Bacteroidota</taxon>
        <taxon>Cytophagia</taxon>
        <taxon>Cytophagales</taxon>
        <taxon>Microscillaceae</taxon>
        <taxon>Microscilla</taxon>
    </lineage>
</organism>
<name>A1ZD42_MICM2</name>
<comment type="caution">
    <text evidence="1">The sequence shown here is derived from an EMBL/GenBank/DDBJ whole genome shotgun (WGS) entry which is preliminary data.</text>
</comment>
<accession>A1ZD42</accession>
<keyword evidence="2" id="KW-1185">Reference proteome</keyword>
<dbReference type="EMBL" id="AAWS01000002">
    <property type="protein sequence ID" value="EAY31581.1"/>
    <property type="molecule type" value="Genomic_DNA"/>
</dbReference>
<dbReference type="Proteomes" id="UP000004095">
    <property type="component" value="Unassembled WGS sequence"/>
</dbReference>
<protein>
    <recommendedName>
        <fullName evidence="3">Lipoprotein</fullName>
    </recommendedName>
</protein>